<dbReference type="RefSeq" id="WP_116569762.1">
    <property type="nucleotide sequence ID" value="NZ_QDKP01000063.1"/>
</dbReference>
<evidence type="ECO:0000256" key="1">
    <source>
        <dbReference type="ARBA" id="ARBA00022857"/>
    </source>
</evidence>
<gene>
    <name evidence="3" type="ORF">DDF65_22550</name>
</gene>
<dbReference type="Gene3D" id="3.40.50.720">
    <property type="entry name" value="NAD(P)-binding Rossmann-like Domain"/>
    <property type="match status" value="1"/>
</dbReference>
<comment type="caution">
    <text evidence="3">The sequence shown here is derived from an EMBL/GenBank/DDBJ whole genome shotgun (WGS) entry which is preliminary data.</text>
</comment>
<organism evidence="3 4">
    <name type="scientific">Caulobacter radicis</name>
    <dbReference type="NCBI Taxonomy" id="2172650"/>
    <lineage>
        <taxon>Bacteria</taxon>
        <taxon>Pseudomonadati</taxon>
        <taxon>Pseudomonadota</taxon>
        <taxon>Alphaproteobacteria</taxon>
        <taxon>Caulobacterales</taxon>
        <taxon>Caulobacteraceae</taxon>
        <taxon>Caulobacter</taxon>
    </lineage>
</organism>
<dbReference type="InterPro" id="IPR013149">
    <property type="entry name" value="ADH-like_C"/>
</dbReference>
<evidence type="ECO:0000313" key="3">
    <source>
        <dbReference type="EMBL" id="PVM72357.1"/>
    </source>
</evidence>
<sequence>MSTMKAVRFEAYGPPSALSLRDVAVPALNPGEVLVRIDAAAVNPSDVKIVSGLFNATTPRTPGRDFAGLVVAGAGQEGREVWGSGAGFGFRRDGAMAQFAVVPAAWLSDKPRTLSMAQAAAVGAPYVAAWSAIVTAGRVEAGQTVLITGALGAVGRAATEIAHWKGAKVIGADRSDRPSKADHLIDLRRQELVETARGLTGGRGVDLVLDAVGGELFEPALRTLASGGRQVAITSVGSSRVSFDLADFYHARLQLVGLDTAKLSGEEIALILDAVRGGFEGGHFEPPAVRTWPLDDARAAFEAVAAGTADAKPVLLPAA</sequence>
<dbReference type="PANTHER" id="PTHR44154">
    <property type="entry name" value="QUINONE OXIDOREDUCTASE"/>
    <property type="match status" value="1"/>
</dbReference>
<dbReference type="EMBL" id="QDKP01000063">
    <property type="protein sequence ID" value="PVM72357.1"/>
    <property type="molecule type" value="Genomic_DNA"/>
</dbReference>
<keyword evidence="1" id="KW-0521">NADP</keyword>
<evidence type="ECO:0000259" key="2">
    <source>
        <dbReference type="SMART" id="SM00829"/>
    </source>
</evidence>
<dbReference type="AlphaFoldDB" id="A0A2T9IYS1"/>
<evidence type="ECO:0000313" key="4">
    <source>
        <dbReference type="Proteomes" id="UP000244913"/>
    </source>
</evidence>
<dbReference type="InterPro" id="IPR036291">
    <property type="entry name" value="NAD(P)-bd_dom_sf"/>
</dbReference>
<dbReference type="InterPro" id="IPR011032">
    <property type="entry name" value="GroES-like_sf"/>
</dbReference>
<dbReference type="Proteomes" id="UP000244913">
    <property type="component" value="Unassembled WGS sequence"/>
</dbReference>
<dbReference type="SUPFAM" id="SSF50129">
    <property type="entry name" value="GroES-like"/>
    <property type="match status" value="1"/>
</dbReference>
<dbReference type="Pfam" id="PF08240">
    <property type="entry name" value="ADH_N"/>
    <property type="match status" value="1"/>
</dbReference>
<dbReference type="Pfam" id="PF00107">
    <property type="entry name" value="ADH_zinc_N"/>
    <property type="match status" value="1"/>
</dbReference>
<name>A0A2T9IYS1_9CAUL</name>
<accession>A0A2T9IYS1</accession>
<dbReference type="InterPro" id="IPR013154">
    <property type="entry name" value="ADH-like_N"/>
</dbReference>
<reference evidence="3 4" key="1">
    <citation type="submission" date="2018-04" db="EMBL/GenBank/DDBJ databases">
        <title>The genome sequence of Caulobacter sp. 736.</title>
        <authorList>
            <person name="Gao J."/>
            <person name="Sun J."/>
        </authorList>
    </citation>
    <scope>NUCLEOTIDE SEQUENCE [LARGE SCALE GENOMIC DNA]</scope>
    <source>
        <strain evidence="3 4">736</strain>
    </source>
</reference>
<protein>
    <submittedName>
        <fullName evidence="3">Alcohol dehydrogenase</fullName>
    </submittedName>
</protein>
<dbReference type="SUPFAM" id="SSF51735">
    <property type="entry name" value="NAD(P)-binding Rossmann-fold domains"/>
    <property type="match status" value="1"/>
</dbReference>
<proteinExistence type="predicted"/>
<dbReference type="InterPro" id="IPR051603">
    <property type="entry name" value="Zinc-ADH_QOR/CCCR"/>
</dbReference>
<keyword evidence="4" id="KW-1185">Reference proteome</keyword>
<dbReference type="Gene3D" id="3.90.180.10">
    <property type="entry name" value="Medium-chain alcohol dehydrogenases, catalytic domain"/>
    <property type="match status" value="1"/>
</dbReference>
<dbReference type="SMART" id="SM00829">
    <property type="entry name" value="PKS_ER"/>
    <property type="match status" value="1"/>
</dbReference>
<dbReference type="InterPro" id="IPR020843">
    <property type="entry name" value="ER"/>
</dbReference>
<feature type="domain" description="Enoyl reductase (ER)" evidence="2">
    <location>
        <begin position="13"/>
        <end position="315"/>
    </location>
</feature>
<dbReference type="GO" id="GO:0016491">
    <property type="term" value="F:oxidoreductase activity"/>
    <property type="evidence" value="ECO:0007669"/>
    <property type="project" value="InterPro"/>
</dbReference>
<dbReference type="PANTHER" id="PTHR44154:SF1">
    <property type="entry name" value="QUINONE OXIDOREDUCTASE"/>
    <property type="match status" value="1"/>
</dbReference>